<dbReference type="InterPro" id="IPR044824">
    <property type="entry name" value="MAIN-like"/>
</dbReference>
<dbReference type="AlphaFoldDB" id="A0A833VM34"/>
<evidence type="ECO:0000313" key="4">
    <source>
        <dbReference type="Proteomes" id="UP000623129"/>
    </source>
</evidence>
<dbReference type="PANTHER" id="PTHR46033:SF53">
    <property type="entry name" value="OS01G0531200 PROTEIN"/>
    <property type="match status" value="1"/>
</dbReference>
<organism evidence="3 4">
    <name type="scientific">Carex littledalei</name>
    <dbReference type="NCBI Taxonomy" id="544730"/>
    <lineage>
        <taxon>Eukaryota</taxon>
        <taxon>Viridiplantae</taxon>
        <taxon>Streptophyta</taxon>
        <taxon>Embryophyta</taxon>
        <taxon>Tracheophyta</taxon>
        <taxon>Spermatophyta</taxon>
        <taxon>Magnoliopsida</taxon>
        <taxon>Liliopsida</taxon>
        <taxon>Poales</taxon>
        <taxon>Cyperaceae</taxon>
        <taxon>Cyperoideae</taxon>
        <taxon>Cariceae</taxon>
        <taxon>Carex</taxon>
        <taxon>Carex subgen. Euthyceras</taxon>
    </lineage>
</organism>
<feature type="region of interest" description="Disordered" evidence="1">
    <location>
        <begin position="672"/>
        <end position="701"/>
    </location>
</feature>
<dbReference type="OrthoDB" id="1871193at2759"/>
<reference evidence="3" key="1">
    <citation type="submission" date="2020-01" db="EMBL/GenBank/DDBJ databases">
        <title>Genome sequence of Kobresia littledalei, the first chromosome-level genome in the family Cyperaceae.</title>
        <authorList>
            <person name="Qu G."/>
        </authorList>
    </citation>
    <scope>NUCLEOTIDE SEQUENCE</scope>
    <source>
        <strain evidence="3">C.B.Clarke</strain>
        <tissue evidence="3">Leaf</tissue>
    </source>
</reference>
<comment type="caution">
    <text evidence="3">The sequence shown here is derived from an EMBL/GenBank/DDBJ whole genome shotgun (WGS) entry which is preliminary data.</text>
</comment>
<sequence>MLVKVMDSTLVPIFLYHGGSVVQGPSGYSYDGPRPCVVHTNPNITFDKLKSKIFSTTGWSEEITNVEISARWQAAKGGNTHFMLILIVDNSSLKSVITNTLQGKIEWSVIELYLESSSKQPDNAANTVEIVEDTHASSSSTGSGSGADLSLPVVRPVYPQLNMQMTHRSQAHFEGEKLEDLLIRQHKLLKWDDRYKQYIQDTGLYGIIQIGSIKVDYSLISALVERWRPETHTFHLPVGEMTVTLEDVAILVGLPVNGEPITYNPDENWDQWVNDCLGVPPDEKAWANKSALSLRWLRDKFGSLPVGACEDTTQCYVRAYLLVLFGSVLFTDLSGDSVPCLYLPLIADLGRVRSYSWASGVLAFLYKELCRACKRNSKQMAGPVFLLQMWAWERLRIGSPKVEKLIPIGNASLEYLPPLGYKWSARHTWKKSRNHSLSYYRNKIDMLRDEKVAWTPYPYDMSSVQQQVLPPICMIDSGLWMITTPLLHFSIIETYHPERVMRQFGRYQTVPPPTHSTIDSLHSVERRTRPRENWTAYYTKYINEWSRRKDTVIREERAYDSTLYKTVYMKWYENATIVCFSRHLSPPTNQDSALSVEPKSGSSSRVAELALDMARSAAAKMQNATRKEYRLFAQEMFEGCKGIFGMVDDPSRFDALLGEQVAVVPLRCVQDVDKEPQAGGETTPSYPPAGPSRSKSRRKRI</sequence>
<evidence type="ECO:0000259" key="2">
    <source>
        <dbReference type="Pfam" id="PF10536"/>
    </source>
</evidence>
<evidence type="ECO:0000313" key="3">
    <source>
        <dbReference type="EMBL" id="KAF3332190.1"/>
    </source>
</evidence>
<evidence type="ECO:0000256" key="1">
    <source>
        <dbReference type="SAM" id="MobiDB-lite"/>
    </source>
</evidence>
<protein>
    <submittedName>
        <fullName evidence="3">Serine/threonine-protein phosphatase 7 long form</fullName>
    </submittedName>
</protein>
<keyword evidence="4" id="KW-1185">Reference proteome</keyword>
<feature type="domain" description="Aminotransferase-like plant mobile" evidence="2">
    <location>
        <begin position="203"/>
        <end position="573"/>
    </location>
</feature>
<proteinExistence type="predicted"/>
<gene>
    <name evidence="3" type="ORF">FCM35_KLT01767</name>
</gene>
<name>A0A833VM34_9POAL</name>
<dbReference type="Proteomes" id="UP000623129">
    <property type="component" value="Unassembled WGS sequence"/>
</dbReference>
<dbReference type="Pfam" id="PF10536">
    <property type="entry name" value="PMD"/>
    <property type="match status" value="1"/>
</dbReference>
<dbReference type="EMBL" id="SWLB01000011">
    <property type="protein sequence ID" value="KAF3332190.1"/>
    <property type="molecule type" value="Genomic_DNA"/>
</dbReference>
<dbReference type="GO" id="GO:0010073">
    <property type="term" value="P:meristem maintenance"/>
    <property type="evidence" value="ECO:0007669"/>
    <property type="project" value="InterPro"/>
</dbReference>
<accession>A0A833VM34</accession>
<dbReference type="PANTHER" id="PTHR46033">
    <property type="entry name" value="PROTEIN MAIN-LIKE 2"/>
    <property type="match status" value="1"/>
</dbReference>
<dbReference type="InterPro" id="IPR019557">
    <property type="entry name" value="AminoTfrase-like_pln_mobile"/>
</dbReference>